<dbReference type="Gene3D" id="1.10.10.10">
    <property type="entry name" value="Winged helix-like DNA-binding domain superfamily/Winged helix DNA-binding domain"/>
    <property type="match status" value="1"/>
</dbReference>
<accession>A0ABX2NPQ2</accession>
<dbReference type="EMBL" id="VOMC01000023">
    <property type="protein sequence ID" value="NVI06374.1"/>
    <property type="molecule type" value="Genomic_DNA"/>
</dbReference>
<evidence type="ECO:0000313" key="3">
    <source>
        <dbReference type="Proteomes" id="UP000821598"/>
    </source>
</evidence>
<sequence length="334" mass="36902">MSVKVMSAVFERYPEGGGEMILALALADHAHDDGSHIYPSIETLAEKTRQSERAVQYQLRRMEKSGWLILVGQKKGGRGNSREYRINAEWINGAELARISERSKGAKTAPNEKGANSDIKGATGDTKGAKQSTKGCKAFAPESLEPSEPSENHQPARRAPRIALHVELLNIDLPEWLPFAAWDAWCEHREAKATGKNPIPWTRAAARVSLKKLEQIHARGMSVVDAVDESVLRGWSGIWEAKSVAAEGTAGGAADGWWAGEAGWREQGRRLGIDPQRFQYFEQFKAKVCKTLGPGPWMEHLLAAVSRESEERGEALYAYLNDVHRDRLAQPEAA</sequence>
<dbReference type="Pfam" id="PF13730">
    <property type="entry name" value="HTH_36"/>
    <property type="match status" value="1"/>
</dbReference>
<name>A0ABX2NPQ2_9BURK</name>
<dbReference type="SUPFAM" id="SSF46785">
    <property type="entry name" value="Winged helix' DNA-binding domain"/>
    <property type="match status" value="1"/>
</dbReference>
<gene>
    <name evidence="2" type="ORF">FSB64_21910</name>
</gene>
<dbReference type="InterPro" id="IPR036388">
    <property type="entry name" value="WH-like_DNA-bd_sf"/>
</dbReference>
<dbReference type="RefSeq" id="WP_176367833.1">
    <property type="nucleotide sequence ID" value="NZ_VOMC01000023.1"/>
</dbReference>
<feature type="region of interest" description="Disordered" evidence="1">
    <location>
        <begin position="102"/>
        <end position="157"/>
    </location>
</feature>
<evidence type="ECO:0000256" key="1">
    <source>
        <dbReference type="SAM" id="MobiDB-lite"/>
    </source>
</evidence>
<proteinExistence type="predicted"/>
<reference evidence="2 3" key="1">
    <citation type="submission" date="2019-08" db="EMBL/GenBank/DDBJ databases">
        <title>Paraburkholderia simonii sp. nov. and P. youngii sp. nov. Brazilian and Mexican Mimosa-associated rhizobia.</title>
        <authorList>
            <person name="Mavima L."/>
            <person name="Beukes C.W."/>
            <person name="Palmer M."/>
            <person name="De Meyer S.E."/>
            <person name="James E.K."/>
            <person name="Maluk M."/>
            <person name="Avontuur J.R."/>
            <person name="Chan W.Y."/>
            <person name="Venter S.N."/>
            <person name="Steenkamp E.T."/>
        </authorList>
    </citation>
    <scope>NUCLEOTIDE SEQUENCE [LARGE SCALE GENOMIC DNA]</scope>
    <source>
        <strain evidence="2 3">JPY454</strain>
    </source>
</reference>
<comment type="caution">
    <text evidence="2">The sequence shown here is derived from an EMBL/GenBank/DDBJ whole genome shotgun (WGS) entry which is preliminary data.</text>
</comment>
<organism evidence="2 3">
    <name type="scientific">Paraburkholderia youngii</name>
    <dbReference type="NCBI Taxonomy" id="2782701"/>
    <lineage>
        <taxon>Bacteria</taxon>
        <taxon>Pseudomonadati</taxon>
        <taxon>Pseudomonadota</taxon>
        <taxon>Betaproteobacteria</taxon>
        <taxon>Burkholderiales</taxon>
        <taxon>Burkholderiaceae</taxon>
        <taxon>Paraburkholderia</taxon>
    </lineage>
</organism>
<dbReference type="InterPro" id="IPR036390">
    <property type="entry name" value="WH_DNA-bd_sf"/>
</dbReference>
<evidence type="ECO:0000313" key="2">
    <source>
        <dbReference type="EMBL" id="NVI06374.1"/>
    </source>
</evidence>
<dbReference type="Proteomes" id="UP000821598">
    <property type="component" value="Unassembled WGS sequence"/>
</dbReference>
<protein>
    <submittedName>
        <fullName evidence="2">Helix-turn-helix domain-containing protein</fullName>
    </submittedName>
</protein>
<keyword evidence="3" id="KW-1185">Reference proteome</keyword>